<gene>
    <name evidence="1" type="ORF">PYCCODRAFT_1434250</name>
</gene>
<name>A0A1Y2IRX3_TRAC3</name>
<sequence length="90" mass="10236">MRSRWTDSRVEELGPAPEAVRRVTALPIRLGPYAHWPAYFAFSRDGVARPHPFRVLSILQGVNGTRSVHLPSSRRRFLTTCALTPALRRQ</sequence>
<evidence type="ECO:0000313" key="2">
    <source>
        <dbReference type="Proteomes" id="UP000193067"/>
    </source>
</evidence>
<keyword evidence="2" id="KW-1185">Reference proteome</keyword>
<protein>
    <submittedName>
        <fullName evidence="1">Uncharacterized protein</fullName>
    </submittedName>
</protein>
<proteinExistence type="predicted"/>
<reference evidence="1 2" key="1">
    <citation type="journal article" date="2015" name="Biotechnol. Biofuels">
        <title>Enhanced degradation of softwood versus hardwood by the white-rot fungus Pycnoporus coccineus.</title>
        <authorList>
            <person name="Couturier M."/>
            <person name="Navarro D."/>
            <person name="Chevret D."/>
            <person name="Henrissat B."/>
            <person name="Piumi F."/>
            <person name="Ruiz-Duenas F.J."/>
            <person name="Martinez A.T."/>
            <person name="Grigoriev I.V."/>
            <person name="Riley R."/>
            <person name="Lipzen A."/>
            <person name="Berrin J.G."/>
            <person name="Master E.R."/>
            <person name="Rosso M.N."/>
        </authorList>
    </citation>
    <scope>NUCLEOTIDE SEQUENCE [LARGE SCALE GENOMIC DNA]</scope>
    <source>
        <strain evidence="1 2">BRFM310</strain>
    </source>
</reference>
<organism evidence="1 2">
    <name type="scientific">Trametes coccinea (strain BRFM310)</name>
    <name type="common">Pycnoporus coccineus</name>
    <dbReference type="NCBI Taxonomy" id="1353009"/>
    <lineage>
        <taxon>Eukaryota</taxon>
        <taxon>Fungi</taxon>
        <taxon>Dikarya</taxon>
        <taxon>Basidiomycota</taxon>
        <taxon>Agaricomycotina</taxon>
        <taxon>Agaricomycetes</taxon>
        <taxon>Polyporales</taxon>
        <taxon>Polyporaceae</taxon>
        <taxon>Trametes</taxon>
    </lineage>
</organism>
<evidence type="ECO:0000313" key="1">
    <source>
        <dbReference type="EMBL" id="OSD03858.1"/>
    </source>
</evidence>
<dbReference type="Proteomes" id="UP000193067">
    <property type="component" value="Unassembled WGS sequence"/>
</dbReference>
<dbReference type="EMBL" id="KZ084099">
    <property type="protein sequence ID" value="OSD03858.1"/>
    <property type="molecule type" value="Genomic_DNA"/>
</dbReference>
<accession>A0A1Y2IRX3</accession>
<dbReference type="AlphaFoldDB" id="A0A1Y2IRX3"/>